<name>A0A9Q3CUX7_9BASI</name>
<reference evidence="2" key="1">
    <citation type="submission" date="2021-03" db="EMBL/GenBank/DDBJ databases">
        <title>Draft genome sequence of rust myrtle Austropuccinia psidii MF-1, a brazilian biotype.</title>
        <authorList>
            <person name="Quecine M.C."/>
            <person name="Pachon D.M.R."/>
            <person name="Bonatelli M.L."/>
            <person name="Correr F.H."/>
            <person name="Franceschini L.M."/>
            <person name="Leite T.F."/>
            <person name="Margarido G.R.A."/>
            <person name="Almeida C.A."/>
            <person name="Ferrarezi J.A."/>
            <person name="Labate C.A."/>
        </authorList>
    </citation>
    <scope>NUCLEOTIDE SEQUENCE</scope>
    <source>
        <strain evidence="2">MF-1</strain>
    </source>
</reference>
<feature type="region of interest" description="Disordered" evidence="1">
    <location>
        <begin position="39"/>
        <end position="97"/>
    </location>
</feature>
<feature type="compositionally biased region" description="Polar residues" evidence="1">
    <location>
        <begin position="75"/>
        <end position="92"/>
    </location>
</feature>
<evidence type="ECO:0000313" key="2">
    <source>
        <dbReference type="EMBL" id="MBW0489560.1"/>
    </source>
</evidence>
<accession>A0A9Q3CUX7</accession>
<evidence type="ECO:0000313" key="3">
    <source>
        <dbReference type="Proteomes" id="UP000765509"/>
    </source>
</evidence>
<dbReference type="Proteomes" id="UP000765509">
    <property type="component" value="Unassembled WGS sequence"/>
</dbReference>
<feature type="compositionally biased region" description="Acidic residues" evidence="1">
    <location>
        <begin position="49"/>
        <end position="68"/>
    </location>
</feature>
<feature type="region of interest" description="Disordered" evidence="1">
    <location>
        <begin position="1"/>
        <end position="23"/>
    </location>
</feature>
<feature type="compositionally biased region" description="Low complexity" evidence="1">
    <location>
        <begin position="117"/>
        <end position="133"/>
    </location>
</feature>
<dbReference type="EMBL" id="AVOT02010138">
    <property type="protein sequence ID" value="MBW0489560.1"/>
    <property type="molecule type" value="Genomic_DNA"/>
</dbReference>
<sequence>MILGPKTPVMEGEEHSREEGRWPRRSLFFSGVVGSFSGILGTALKGPGEDDVGEEENYVEEEQSDSTEADPTPVGVSQGTSAPSLAQSNQPVPHQYEPSLLAIMPQMTQIMANLNASSSSESSRPPSLRTPSLKAPVFFDAT</sequence>
<keyword evidence="3" id="KW-1185">Reference proteome</keyword>
<organism evidence="2 3">
    <name type="scientific">Austropuccinia psidii MF-1</name>
    <dbReference type="NCBI Taxonomy" id="1389203"/>
    <lineage>
        <taxon>Eukaryota</taxon>
        <taxon>Fungi</taxon>
        <taxon>Dikarya</taxon>
        <taxon>Basidiomycota</taxon>
        <taxon>Pucciniomycotina</taxon>
        <taxon>Pucciniomycetes</taxon>
        <taxon>Pucciniales</taxon>
        <taxon>Sphaerophragmiaceae</taxon>
        <taxon>Austropuccinia</taxon>
    </lineage>
</organism>
<comment type="caution">
    <text evidence="2">The sequence shown here is derived from an EMBL/GenBank/DDBJ whole genome shotgun (WGS) entry which is preliminary data.</text>
</comment>
<feature type="compositionally biased region" description="Basic and acidic residues" evidence="1">
    <location>
        <begin position="12"/>
        <end position="22"/>
    </location>
</feature>
<feature type="region of interest" description="Disordered" evidence="1">
    <location>
        <begin position="112"/>
        <end position="142"/>
    </location>
</feature>
<proteinExistence type="predicted"/>
<protein>
    <submittedName>
        <fullName evidence="2">Uncharacterized protein</fullName>
    </submittedName>
</protein>
<evidence type="ECO:0000256" key="1">
    <source>
        <dbReference type="SAM" id="MobiDB-lite"/>
    </source>
</evidence>
<gene>
    <name evidence="2" type="ORF">O181_029275</name>
</gene>
<dbReference type="AlphaFoldDB" id="A0A9Q3CUX7"/>